<dbReference type="CDD" id="cd07818">
    <property type="entry name" value="SRPBCC_1"/>
    <property type="match status" value="1"/>
</dbReference>
<dbReference type="InterPro" id="IPR023393">
    <property type="entry name" value="START-like_dom_sf"/>
</dbReference>
<comment type="caution">
    <text evidence="1">The sequence shown here is derived from an EMBL/GenBank/DDBJ whole genome shotgun (WGS) entry which is preliminary data.</text>
</comment>
<dbReference type="OrthoDB" id="9807923at2"/>
<evidence type="ECO:0000313" key="1">
    <source>
        <dbReference type="EMBL" id="PTX54347.1"/>
    </source>
</evidence>
<dbReference type="Gene3D" id="3.30.530.20">
    <property type="match status" value="1"/>
</dbReference>
<dbReference type="InterPro" id="IPR019587">
    <property type="entry name" value="Polyketide_cyclase/dehydratase"/>
</dbReference>
<reference evidence="1 2" key="1">
    <citation type="submission" date="2018-04" db="EMBL/GenBank/DDBJ databases">
        <title>Genomic Encyclopedia of Archaeal and Bacterial Type Strains, Phase II (KMG-II): from individual species to whole genera.</title>
        <authorList>
            <person name="Goeker M."/>
        </authorList>
    </citation>
    <scope>NUCLEOTIDE SEQUENCE [LARGE SCALE GENOMIC DNA]</scope>
    <source>
        <strain evidence="1 2">DSM 100977</strain>
    </source>
</reference>
<gene>
    <name evidence="1" type="ORF">C8N43_3161</name>
</gene>
<dbReference type="RefSeq" id="WP_107846693.1">
    <property type="nucleotide sequence ID" value="NZ_QBKS01000002.1"/>
</dbReference>
<accession>A0A2T6BE58</accession>
<organism evidence="1 2">
    <name type="scientific">Litoreibacter ponti</name>
    <dbReference type="NCBI Taxonomy" id="1510457"/>
    <lineage>
        <taxon>Bacteria</taxon>
        <taxon>Pseudomonadati</taxon>
        <taxon>Pseudomonadota</taxon>
        <taxon>Alphaproteobacteria</taxon>
        <taxon>Rhodobacterales</taxon>
        <taxon>Roseobacteraceae</taxon>
        <taxon>Litoreibacter</taxon>
    </lineage>
</organism>
<dbReference type="Pfam" id="PF10604">
    <property type="entry name" value="Polyketide_cyc2"/>
    <property type="match status" value="1"/>
</dbReference>
<sequence length="170" mass="17958">MALIQTLAYGAGAIGLAIAATYLIPAQVHVERSALVEADPATVIALAASNRGYQKFNPYLAADPALKITHFGPDHGVGSSFHFDGRDGKGSQTVAEVGPAHVRYEIDLGPMGKPSQTLRVTPTDNGTQVTWSMDADMGLNPIARVMGLFMERMMGKTFEAGLSRIQAATA</sequence>
<name>A0A2T6BE58_9RHOB</name>
<protein>
    <submittedName>
        <fullName evidence="1">Polyketide cyclase/dehydrase/lipid transport protein</fullName>
    </submittedName>
</protein>
<dbReference type="SUPFAM" id="SSF55961">
    <property type="entry name" value="Bet v1-like"/>
    <property type="match status" value="1"/>
</dbReference>
<evidence type="ECO:0000313" key="2">
    <source>
        <dbReference type="Proteomes" id="UP000243978"/>
    </source>
</evidence>
<dbReference type="EMBL" id="QBKS01000002">
    <property type="protein sequence ID" value="PTX54347.1"/>
    <property type="molecule type" value="Genomic_DNA"/>
</dbReference>
<dbReference type="AlphaFoldDB" id="A0A2T6BE58"/>
<proteinExistence type="predicted"/>
<dbReference type="Proteomes" id="UP000243978">
    <property type="component" value="Unassembled WGS sequence"/>
</dbReference>
<keyword evidence="2" id="KW-1185">Reference proteome</keyword>